<keyword evidence="4 7" id="KW-0862">Zinc</keyword>
<evidence type="ECO:0000313" key="10">
    <source>
        <dbReference type="EMBL" id="OGI89511.1"/>
    </source>
</evidence>
<comment type="caution">
    <text evidence="7">Lacks conserved residue(s) required for the propagation of feature annotation.</text>
</comment>
<evidence type="ECO:0000256" key="7">
    <source>
        <dbReference type="HAMAP-Rule" id="MF_00017"/>
    </source>
</evidence>
<dbReference type="GO" id="GO:0006281">
    <property type="term" value="P:DNA repair"/>
    <property type="evidence" value="ECO:0007669"/>
    <property type="project" value="UniProtKB-UniRule"/>
</dbReference>
<keyword evidence="8" id="KW-0175">Coiled coil</keyword>
<dbReference type="PANTHER" id="PTHR30446">
    <property type="entry name" value="RECOMBINATION PROTEIN RECR"/>
    <property type="match status" value="1"/>
</dbReference>
<evidence type="ECO:0000256" key="1">
    <source>
        <dbReference type="ARBA" id="ARBA00022723"/>
    </source>
</evidence>
<dbReference type="AlphaFoldDB" id="A0A1F6X642"/>
<dbReference type="Proteomes" id="UP000176814">
    <property type="component" value="Unassembled WGS sequence"/>
</dbReference>
<evidence type="ECO:0000256" key="5">
    <source>
        <dbReference type="ARBA" id="ARBA00023172"/>
    </source>
</evidence>
<name>A0A1F6X642_9BACT</name>
<accession>A0A1F6X642</accession>
<keyword evidence="2 7" id="KW-0227">DNA damage</keyword>
<comment type="caution">
    <text evidence="10">The sequence shown here is derived from an EMBL/GenBank/DDBJ whole genome shotgun (WGS) entry which is preliminary data.</text>
</comment>
<keyword evidence="5 7" id="KW-0233">DNA recombination</keyword>
<comment type="similarity">
    <text evidence="7">Belongs to the RecR family.</text>
</comment>
<proteinExistence type="inferred from homology"/>
<evidence type="ECO:0000256" key="2">
    <source>
        <dbReference type="ARBA" id="ARBA00022763"/>
    </source>
</evidence>
<protein>
    <recommendedName>
        <fullName evidence="7">Recombination protein RecR</fullName>
    </recommendedName>
</protein>
<evidence type="ECO:0000256" key="3">
    <source>
        <dbReference type="ARBA" id="ARBA00022771"/>
    </source>
</evidence>
<reference evidence="10 11" key="1">
    <citation type="journal article" date="2016" name="Nat. Commun.">
        <title>Thousands of microbial genomes shed light on interconnected biogeochemical processes in an aquifer system.</title>
        <authorList>
            <person name="Anantharaman K."/>
            <person name="Brown C.T."/>
            <person name="Hug L.A."/>
            <person name="Sharon I."/>
            <person name="Castelle C.J."/>
            <person name="Probst A.J."/>
            <person name="Thomas B.C."/>
            <person name="Singh A."/>
            <person name="Wilkins M.J."/>
            <person name="Karaoz U."/>
            <person name="Brodie E.L."/>
            <person name="Williams K.H."/>
            <person name="Hubbard S.S."/>
            <person name="Banfield J.F."/>
        </authorList>
    </citation>
    <scope>NUCLEOTIDE SEQUENCE [LARGE SCALE GENOMIC DNA]</scope>
</reference>
<feature type="domain" description="Toprim" evidence="9">
    <location>
        <begin position="86"/>
        <end position="187"/>
    </location>
</feature>
<dbReference type="Pfam" id="PF21175">
    <property type="entry name" value="RecR_C"/>
    <property type="match status" value="1"/>
</dbReference>
<dbReference type="GO" id="GO:0008270">
    <property type="term" value="F:zinc ion binding"/>
    <property type="evidence" value="ECO:0007669"/>
    <property type="project" value="UniProtKB-KW"/>
</dbReference>
<dbReference type="GO" id="GO:0003677">
    <property type="term" value="F:DNA binding"/>
    <property type="evidence" value="ECO:0007669"/>
    <property type="project" value="UniProtKB-UniRule"/>
</dbReference>
<gene>
    <name evidence="7" type="primary">recR</name>
    <name evidence="10" type="ORF">A2911_01335</name>
</gene>
<dbReference type="Pfam" id="PF21176">
    <property type="entry name" value="RecR_HhH"/>
    <property type="match status" value="1"/>
</dbReference>
<evidence type="ECO:0000256" key="6">
    <source>
        <dbReference type="ARBA" id="ARBA00023204"/>
    </source>
</evidence>
<dbReference type="HAMAP" id="MF_00017">
    <property type="entry name" value="RecR"/>
    <property type="match status" value="1"/>
</dbReference>
<feature type="coiled-coil region" evidence="8">
    <location>
        <begin position="123"/>
        <end position="150"/>
    </location>
</feature>
<dbReference type="InterPro" id="IPR006171">
    <property type="entry name" value="TOPRIM_dom"/>
</dbReference>
<evidence type="ECO:0000313" key="11">
    <source>
        <dbReference type="Proteomes" id="UP000176814"/>
    </source>
</evidence>
<keyword evidence="3 7" id="KW-0863">Zinc-finger</keyword>
<dbReference type="InterPro" id="IPR023627">
    <property type="entry name" value="Rcmb_RecR"/>
</dbReference>
<keyword evidence="6 7" id="KW-0234">DNA repair</keyword>
<organism evidence="10 11">
    <name type="scientific">Candidatus Nomurabacteria bacterium RIFCSPLOWO2_01_FULL_40_15</name>
    <dbReference type="NCBI Taxonomy" id="1801772"/>
    <lineage>
        <taxon>Bacteria</taxon>
        <taxon>Candidatus Nomuraibacteriota</taxon>
    </lineage>
</organism>
<dbReference type="SUPFAM" id="SSF111304">
    <property type="entry name" value="Recombination protein RecR"/>
    <property type="match status" value="1"/>
</dbReference>
<dbReference type="Pfam" id="PF13662">
    <property type="entry name" value="Toprim_4"/>
    <property type="match status" value="1"/>
</dbReference>
<dbReference type="Gene3D" id="3.40.1360.10">
    <property type="match status" value="1"/>
</dbReference>
<dbReference type="InterPro" id="IPR000093">
    <property type="entry name" value="DNA_Rcmb_RecR"/>
</dbReference>
<dbReference type="PANTHER" id="PTHR30446:SF0">
    <property type="entry name" value="RECOMBINATION PROTEIN RECR"/>
    <property type="match status" value="1"/>
</dbReference>
<comment type="function">
    <text evidence="7">May play a role in DNA repair. It seems to be involved in an RecBC-independent recombinational process of DNA repair. It may act with RecF and RecO.</text>
</comment>
<dbReference type="Gene3D" id="1.10.8.420">
    <property type="entry name" value="RecR Domain 1"/>
    <property type="match status" value="1"/>
</dbReference>
<dbReference type="SMART" id="SM00493">
    <property type="entry name" value="TOPRIM"/>
    <property type="match status" value="1"/>
</dbReference>
<dbReference type="PROSITE" id="PS50880">
    <property type="entry name" value="TOPRIM"/>
    <property type="match status" value="1"/>
</dbReference>
<dbReference type="GO" id="GO:0006310">
    <property type="term" value="P:DNA recombination"/>
    <property type="evidence" value="ECO:0007669"/>
    <property type="project" value="UniProtKB-UniRule"/>
</dbReference>
<evidence type="ECO:0000259" key="9">
    <source>
        <dbReference type="PROSITE" id="PS50880"/>
    </source>
</evidence>
<dbReference type="EMBL" id="MFUW01000028">
    <property type="protein sequence ID" value="OGI89511.1"/>
    <property type="molecule type" value="Genomic_DNA"/>
</dbReference>
<evidence type="ECO:0000256" key="8">
    <source>
        <dbReference type="SAM" id="Coils"/>
    </source>
</evidence>
<evidence type="ECO:0000256" key="4">
    <source>
        <dbReference type="ARBA" id="ARBA00022833"/>
    </source>
</evidence>
<sequence>MDSIEKLTEIFKEFPGIGERQARRFVYFLMGRNGDYALRLSKLISNLKKEITQCKDCFRFFLIPTRVDGKNDKLCKICGGVNVDSSELMIIEKDSDLESVEKSRAYHGKYFILGGLVPIVEKSTKKRIRIEELKERIKKSEKELKEVILAFSLSPQGEHTDQYVREQLKEITEKLGIKISSLGRGLSTGTELEYSDNDTLRNALNNRQ</sequence>
<keyword evidence="1 7" id="KW-0479">Metal-binding</keyword>